<protein>
    <submittedName>
        <fullName evidence="1">Uncharacterized protein</fullName>
    </submittedName>
</protein>
<name>A0ABS1YX38_9FLAO</name>
<accession>A0ABS1YX38</accession>
<evidence type="ECO:0000313" key="1">
    <source>
        <dbReference type="EMBL" id="MBM0650953.1"/>
    </source>
</evidence>
<gene>
    <name evidence="1" type="ORF">JNB19_09355</name>
</gene>
<reference evidence="1 2" key="1">
    <citation type="submission" date="2021-01" db="EMBL/GenBank/DDBJ databases">
        <title>Evidence that Capnocytophaga endodontalis is a later homotypic synonym for Capnocytophaga genospecies AHN8471, and request for opinion on proposed recognition of strain AHN8471 as type strain of the species.</title>
        <authorList>
            <person name="Nicholson A.C."/>
            <person name="Hopper C.L."/>
            <person name="Gulvik C.A."/>
            <person name="Mcquiston J.R."/>
            <person name="Lau E.F."/>
        </authorList>
    </citation>
    <scope>NUCLEOTIDE SEQUENCE [LARGE SCALE GENOMIC DNA]</scope>
    <source>
        <strain evidence="1 2">AHN9576</strain>
    </source>
</reference>
<comment type="caution">
    <text evidence="1">The sequence shown here is derived from an EMBL/GenBank/DDBJ whole genome shotgun (WGS) entry which is preliminary data.</text>
</comment>
<dbReference type="EMBL" id="JAEUAH010000013">
    <property type="protein sequence ID" value="MBM0650953.1"/>
    <property type="molecule type" value="Genomic_DNA"/>
</dbReference>
<evidence type="ECO:0000313" key="2">
    <source>
        <dbReference type="Proteomes" id="UP000603506"/>
    </source>
</evidence>
<sequence length="401" mass="48250">MKSLGKTDKKEYIFIPKGENKIRAKRLAEWEKLDSLKKRVLWKYDERYRKEYNYLKISVESGILLISYNRAKVVVYNKSEFIEKKCICFYKLFYENGKVFKKGFEGIVDAIGSYSIDYPKILDILKIDFLKSNNRNEHIDTFSFISNDTILKKLLLGKITNKKELFKVYFQSRYKKVDKFPLKEAERIVRETSNKDLFFRLLRTSINAHITIDNYKAIWEYPHIEDLSLEAQLLKKKINYNRSYKALDTIHSDFSAEILRIKMSSSSLQKENIYRIETIEPTYNLYLLQSESDFYFEGEMQKHCIYSYYNKANNFVKDLYKGERLWNKGYIYLSYRKKDKIIATMEVEIILNDKTSVYDRYRFIQLYGKRNSKLSKELTKEVKTNFRKYFKKIFIPRVPLI</sequence>
<keyword evidence="2" id="KW-1185">Reference proteome</keyword>
<organism evidence="1 2">
    <name type="scientific">Capnocytophaga genosp. AHN8471</name>
    <dbReference type="NCBI Taxonomy" id="327574"/>
    <lineage>
        <taxon>Bacteria</taxon>
        <taxon>Pseudomonadati</taxon>
        <taxon>Bacteroidota</taxon>
        <taxon>Flavobacteriia</taxon>
        <taxon>Flavobacteriales</taxon>
        <taxon>Flavobacteriaceae</taxon>
        <taxon>Capnocytophaga</taxon>
    </lineage>
</organism>
<dbReference type="RefSeq" id="WP_203093426.1">
    <property type="nucleotide sequence ID" value="NZ_JAESPH010000004.1"/>
</dbReference>
<dbReference type="Proteomes" id="UP000603506">
    <property type="component" value="Unassembled WGS sequence"/>
</dbReference>
<proteinExistence type="predicted"/>